<evidence type="ECO:0000313" key="4">
    <source>
        <dbReference type="EMBL" id="KMT66262.1"/>
    </source>
</evidence>
<dbReference type="SUPFAM" id="SSF53067">
    <property type="entry name" value="Actin-like ATPase domain"/>
    <property type="match status" value="2"/>
</dbReference>
<dbReference type="NCBIfam" id="NF008260">
    <property type="entry name" value="PRK11031.1"/>
    <property type="match status" value="1"/>
</dbReference>
<dbReference type="GO" id="GO:0015949">
    <property type="term" value="P:nucleobase-containing small molecule interconversion"/>
    <property type="evidence" value="ECO:0007669"/>
    <property type="project" value="TreeGrafter"/>
</dbReference>
<dbReference type="InterPro" id="IPR043129">
    <property type="entry name" value="ATPase_NBD"/>
</dbReference>
<dbReference type="Proteomes" id="UP000037600">
    <property type="component" value="Unassembled WGS sequence"/>
</dbReference>
<gene>
    <name evidence="4" type="ORF">XM47_04520</name>
</gene>
<dbReference type="Pfam" id="PF21447">
    <property type="entry name" value="Ppx-GppA_III"/>
    <property type="match status" value="1"/>
</dbReference>
<dbReference type="FunFam" id="3.30.420.150:FF:000001">
    <property type="entry name" value="Guanosine-5'-triphosphate,3'-diphosphate pyrophosphatase"/>
    <property type="match status" value="1"/>
</dbReference>
<dbReference type="FunFam" id="3.30.420.40:FF:000023">
    <property type="entry name" value="Guanosine-5'-triphosphate,3'-diphosphate pyrophosphatase"/>
    <property type="match status" value="1"/>
</dbReference>
<dbReference type="Gene3D" id="3.30.420.40">
    <property type="match status" value="1"/>
</dbReference>
<sequence length="497" mass="55335">MSEPSYPIYAAIDLGSNSFHMLIVRSVEGSVQTIGKIKRKVRLAAGLQENGELDEAAMARGLDCLSLFAERLQDLPRKNVRIVGTAALRIATNRDVFLEKAEAILGHRIDIISGEEEAKLIYVGVAHTSGTSITKLVIDIGGASTEIVAGERFEPKIVNSLNIGCVTYKQNYFINGEINHRNFEQAIKAAQMALSGKLQPYLSFGWQACLGASGTPQALQEILIASGESEMITLEKLLKIKQAAIDCGNIDNLILPGLLEERRPVFVSGLAILIAIFQALHINYMVVAGGALREGMIYSMIPCLQQHDIRQRTLLSFIGRYQLDKEHAYRVRDTALKLFDQLELHWSLDQHDSKAILEAAAVLHEVGLAIDFKSAARHGEYILSNTAIPGFSLAQRKLLISIVRNYKDDIDLMQINQQTMTSPILAGQLTRLLRLAVLLTMRRKDEVLPHVKAISHGLDDIHLKFDDNWLAQHPLMDSELSQEHTYQAKVKWQLTFE</sequence>
<dbReference type="RefSeq" id="WP_048690248.1">
    <property type="nucleotide sequence ID" value="NZ_KQ130484.1"/>
</dbReference>
<dbReference type="InterPro" id="IPR048950">
    <property type="entry name" value="Ppx_GppA_C"/>
</dbReference>
<feature type="domain" description="Ppx/GppA phosphatase N-terminal" evidence="2">
    <location>
        <begin position="22"/>
        <end position="302"/>
    </location>
</feature>
<dbReference type="EMBL" id="LAZL01000005">
    <property type="protein sequence ID" value="KMT66262.1"/>
    <property type="molecule type" value="Genomic_DNA"/>
</dbReference>
<dbReference type="SUPFAM" id="SSF109604">
    <property type="entry name" value="HD-domain/PDEase-like"/>
    <property type="match status" value="1"/>
</dbReference>
<evidence type="ECO:0000256" key="1">
    <source>
        <dbReference type="ARBA" id="ARBA00022801"/>
    </source>
</evidence>
<dbReference type="OrthoDB" id="9793035at2"/>
<proteinExistence type="predicted"/>
<feature type="domain" description="Ppx/GppA phosphatase C-terminal" evidence="3">
    <location>
        <begin position="309"/>
        <end position="483"/>
    </location>
</feature>
<organism evidence="4 5">
    <name type="scientific">Catenovulum maritimum</name>
    <dbReference type="NCBI Taxonomy" id="1513271"/>
    <lineage>
        <taxon>Bacteria</taxon>
        <taxon>Pseudomonadati</taxon>
        <taxon>Pseudomonadota</taxon>
        <taxon>Gammaproteobacteria</taxon>
        <taxon>Alteromonadales</taxon>
        <taxon>Alteromonadaceae</taxon>
        <taxon>Catenovulum</taxon>
    </lineage>
</organism>
<dbReference type="Pfam" id="PF02541">
    <property type="entry name" value="Ppx-GppA"/>
    <property type="match status" value="1"/>
</dbReference>
<evidence type="ECO:0000313" key="5">
    <source>
        <dbReference type="Proteomes" id="UP000037600"/>
    </source>
</evidence>
<dbReference type="PIRSF" id="PIRSF001267">
    <property type="entry name" value="Pyrophosphatase_GppA_Ppx"/>
    <property type="match status" value="1"/>
</dbReference>
<dbReference type="InterPro" id="IPR030673">
    <property type="entry name" value="PyroPPase_GppA_Ppx"/>
</dbReference>
<keyword evidence="1 4" id="KW-0378">Hydrolase</keyword>
<protein>
    <submittedName>
        <fullName evidence="4">Guanosine-3',5'-bis(Diphosphate) 3'-pyrophosphohydrolase</fullName>
    </submittedName>
</protein>
<comment type="caution">
    <text evidence="4">The sequence shown here is derived from an EMBL/GenBank/DDBJ whole genome shotgun (WGS) entry which is preliminary data.</text>
</comment>
<dbReference type="GO" id="GO:0008894">
    <property type="term" value="F:guanosine-5'-triphosphate,3'-diphosphate diphosphatase activity"/>
    <property type="evidence" value="ECO:0007669"/>
    <property type="project" value="TreeGrafter"/>
</dbReference>
<dbReference type="InterPro" id="IPR003695">
    <property type="entry name" value="Ppx_GppA_N"/>
</dbReference>
<name>A0A0J8GU45_9ALTE</name>
<dbReference type="PANTHER" id="PTHR30005:SF0">
    <property type="entry name" value="RETROGRADE REGULATION PROTEIN 2"/>
    <property type="match status" value="1"/>
</dbReference>
<dbReference type="InterPro" id="IPR050273">
    <property type="entry name" value="GppA/Ppx_hydrolase"/>
</dbReference>
<dbReference type="PANTHER" id="PTHR30005">
    <property type="entry name" value="EXOPOLYPHOSPHATASE"/>
    <property type="match status" value="1"/>
</dbReference>
<dbReference type="Gene3D" id="1.10.3210.10">
    <property type="entry name" value="Hypothetical protein af1432"/>
    <property type="match status" value="1"/>
</dbReference>
<evidence type="ECO:0000259" key="2">
    <source>
        <dbReference type="Pfam" id="PF02541"/>
    </source>
</evidence>
<dbReference type="Gene3D" id="3.30.420.150">
    <property type="entry name" value="Exopolyphosphatase. Domain 2"/>
    <property type="match status" value="1"/>
</dbReference>
<dbReference type="STRING" id="1513271.XM47_04520"/>
<reference evidence="4 5" key="1">
    <citation type="submission" date="2015-04" db="EMBL/GenBank/DDBJ databases">
        <title>Draft Genome Sequence of the Novel Agar-Digesting Marine Bacterium Q1.</title>
        <authorList>
            <person name="Li Y."/>
            <person name="Li D."/>
            <person name="Chen G."/>
            <person name="Du Z."/>
        </authorList>
    </citation>
    <scope>NUCLEOTIDE SEQUENCE [LARGE SCALE GENOMIC DNA]</scope>
    <source>
        <strain evidence="4 5">Q1</strain>
    </source>
</reference>
<keyword evidence="5" id="KW-1185">Reference proteome</keyword>
<accession>A0A0J8GU45</accession>
<evidence type="ECO:0000259" key="3">
    <source>
        <dbReference type="Pfam" id="PF21447"/>
    </source>
</evidence>
<dbReference type="AlphaFoldDB" id="A0A0J8GU45"/>